<proteinExistence type="predicted"/>
<evidence type="ECO:0000256" key="6">
    <source>
        <dbReference type="SAM" id="Coils"/>
    </source>
</evidence>
<dbReference type="InterPro" id="IPR036890">
    <property type="entry name" value="HATPase_C_sf"/>
</dbReference>
<keyword evidence="4" id="KW-0378">Hydrolase</keyword>
<dbReference type="PANTHER" id="PTHR24422:SF27">
    <property type="entry name" value="PROTEIN-GLUTAMATE O-METHYLTRANSFERASE"/>
    <property type="match status" value="1"/>
</dbReference>
<feature type="region of interest" description="Disordered" evidence="7">
    <location>
        <begin position="208"/>
        <end position="229"/>
    </location>
</feature>
<dbReference type="SUPFAM" id="SSF52172">
    <property type="entry name" value="CheY-like"/>
    <property type="match status" value="2"/>
</dbReference>
<dbReference type="InterPro" id="IPR003594">
    <property type="entry name" value="HATPase_dom"/>
</dbReference>
<keyword evidence="15" id="KW-1185">Reference proteome</keyword>
<feature type="domain" description="HTH luxR-type" evidence="8">
    <location>
        <begin position="1387"/>
        <end position="1452"/>
    </location>
</feature>
<comment type="catalytic activity">
    <reaction evidence="1">
        <text>ATP + protein L-histidine = ADP + protein N-phospho-L-histidine.</text>
        <dbReference type="EC" id="2.7.13.3"/>
    </reaction>
</comment>
<dbReference type="GO" id="GO:0000156">
    <property type="term" value="F:phosphorelay response regulator activity"/>
    <property type="evidence" value="ECO:0007669"/>
    <property type="project" value="InterPro"/>
</dbReference>
<dbReference type="SMART" id="SM00421">
    <property type="entry name" value="HTH_LUXR"/>
    <property type="match status" value="1"/>
</dbReference>
<dbReference type="PROSITE" id="PS50122">
    <property type="entry name" value="CHEB"/>
    <property type="match status" value="1"/>
</dbReference>
<feature type="modified residue" description="4-aspartylphosphate" evidence="5">
    <location>
        <position position="1169"/>
    </location>
</feature>
<dbReference type="SUPFAM" id="SSF53335">
    <property type="entry name" value="S-adenosyl-L-methionine-dependent methyltransferases"/>
    <property type="match status" value="1"/>
</dbReference>
<dbReference type="Pfam" id="PF13596">
    <property type="entry name" value="PAS_10"/>
    <property type="match status" value="1"/>
</dbReference>
<dbReference type="GO" id="GO:0008984">
    <property type="term" value="F:protein-glutamate methylesterase activity"/>
    <property type="evidence" value="ECO:0007669"/>
    <property type="project" value="InterPro"/>
</dbReference>
<dbReference type="Gene3D" id="3.30.450.20">
    <property type="entry name" value="PAS domain"/>
    <property type="match status" value="1"/>
</dbReference>
<evidence type="ECO:0000313" key="15">
    <source>
        <dbReference type="Proteomes" id="UP000193200"/>
    </source>
</evidence>
<feature type="domain" description="CheB-type methylesterase" evidence="12">
    <location>
        <begin position="25"/>
        <end position="208"/>
    </location>
</feature>
<dbReference type="Gene3D" id="3.40.50.180">
    <property type="entry name" value="Methylesterase CheB, C-terminal domain"/>
    <property type="match status" value="1"/>
</dbReference>
<sequence>MPTGRTVRGKAVRSKSDRHVAVSRAVGSFPVVAIGASAGGLDACRRLLDALPAGHGMAFVFVQHLDPTHKSMLVELLSGHTSMTVRQVTDGMAIEPEHLYAIPPGTYLSVVDGILHLSQPQARHGARLPFDFLLHSLAVDLAERAICVVLSGSGSDGSLGLVAVRDAGGLVVAQDPGEADFDGMPHSAIATGAVDLVLPVARIPAALTGHARGKPPPTTRGGKPPADETSEWLPEIVELLRMKSSHDFTFYKPGTLQRRIQRRLALAADAGNDMHRYIEMLGNDPAELDMLVKDLLIHVTGFFRDPEVFEVLANEVIPDLVRDHPADRPLRIWVVGCSSGEEAYSLAILIFEQIAAAGRNIKLQVFGSDIDPDAIASARDGIYPLTIAADVSPARLERFFTKEDRGYRIVPELRAMVVFTVQDVLADPPFSRLDMVSCRNLLIYLRPEAQARMIAILDFALRKDGTLILGKSESIGTADDGRFEPLSKVDRIFRHAGHGRPGTLAVALSQGVQAPFHPGARSPAVRQSALASLCQRLVLESHAPAAILIDRAHQCLSSVGPTERYLRVAPEQLSNDLLAMARAGLRTALRSAIHRSGEQNIQVVVDGGRMQRDGKTVDYQISVEPVRNEGDDLFLVCFVDKPRPPPRRGQPETPGDAAGVAELERELSATRIELEGAIDSLETANAEQNALADQARSLNEELQTTNEELLTSKEELQSLNEELTALNSQLQETLEQQRTTANDLQNVLTSTNVATLFLDRDLRIRYFTPAVRAIFSIIPGDVGRPLADLRTLAVDETLLADSRAVLSTLAAIECEVEVIGTTWYARRVQPYRTQDGSVGGVVVTFTDITERKRAAAGLEEARREADQANIAKSRFLGAASHDLRQPLQSLSLLHGMLVRKVEGDEPQRLLALFDLTLGAMSGMLNTLLDINEIDSGTVRADYSAFSIGELLARLRDEFGYHAESHGLRLRAVDCSAVVYSDPHLLEQMLLNLLSNAFKYTRKGGVLIGCRRYAGMLSVEVWDTGIGIPDEHLGSIFDEYHQIDNAARERSRGLGLGLSIVRRLGHMLGHKVRVRSRYGEGSVFAIEIGLPPAGIAPQPLSSPGGTDDGMASDVARRGEILIVEDDPHVRELLRALLADHGYHPTVALDGLEALDMAEHGAIQPDLLLTDYNLPNGMTGLQVATGLRAILHRDVPTIIITGDISAGTLRAIASLRCLQLNKPVRSAHLLRAIAGMLPPSRVHAPERQADMDEERSQPVIYVVDDDSHIRDDLRAMLEDDRRIVETYGYGEAFLDAYRPGRPGCLLLDANMPGMSGLELLHRLRTAGHRLPTIIFTGSGDVSVAVAAMKGGAMDYLEKPVGRDELLARIDRALELSKDTARLASWHDEAAARVAGLTPRQRQVMDMVLAGVANKNIAADLGISQRTVENHRATVMDKMEARSLPDLVRLAVAARPAAG</sequence>
<dbReference type="Proteomes" id="UP000193200">
    <property type="component" value="Unassembled WGS sequence"/>
</dbReference>
<dbReference type="Gene3D" id="1.10.287.130">
    <property type="match status" value="1"/>
</dbReference>
<dbReference type="InterPro" id="IPR000673">
    <property type="entry name" value="Sig_transdc_resp-reg_Me-estase"/>
</dbReference>
<dbReference type="InParanoid" id="A0A1Y5TLU5"/>
<evidence type="ECO:0000256" key="2">
    <source>
        <dbReference type="ARBA" id="ARBA00012438"/>
    </source>
</evidence>
<dbReference type="PROSITE" id="PS50123">
    <property type="entry name" value="CHER"/>
    <property type="match status" value="1"/>
</dbReference>
<dbReference type="InterPro" id="IPR022642">
    <property type="entry name" value="CheR_C"/>
</dbReference>
<feature type="active site" evidence="4">
    <location>
        <position position="64"/>
    </location>
</feature>
<evidence type="ECO:0000259" key="10">
    <source>
        <dbReference type="PROSITE" id="PS50110"/>
    </source>
</evidence>
<dbReference type="InterPro" id="IPR029063">
    <property type="entry name" value="SAM-dependent_MTases_sf"/>
</dbReference>
<dbReference type="InterPro" id="IPR001789">
    <property type="entry name" value="Sig_transdc_resp-reg_receiver"/>
</dbReference>
<dbReference type="CDD" id="cd16434">
    <property type="entry name" value="CheB-CheR_fusion"/>
    <property type="match status" value="1"/>
</dbReference>
<feature type="domain" description="Response regulatory" evidence="10">
    <location>
        <begin position="1118"/>
        <end position="1235"/>
    </location>
</feature>
<evidence type="ECO:0000259" key="8">
    <source>
        <dbReference type="PROSITE" id="PS50043"/>
    </source>
</evidence>
<name>A0A1Y5TLU5_9PROT</name>
<dbReference type="PANTHER" id="PTHR24422">
    <property type="entry name" value="CHEMOTAXIS PROTEIN METHYLTRANSFERASE"/>
    <property type="match status" value="1"/>
</dbReference>
<dbReference type="PROSITE" id="PS50043">
    <property type="entry name" value="HTH_LUXR_2"/>
    <property type="match status" value="1"/>
</dbReference>
<dbReference type="PRINTS" id="PR00038">
    <property type="entry name" value="HTHLUXR"/>
</dbReference>
<dbReference type="GO" id="GO:0006355">
    <property type="term" value="P:regulation of DNA-templated transcription"/>
    <property type="evidence" value="ECO:0007669"/>
    <property type="project" value="InterPro"/>
</dbReference>
<dbReference type="CDD" id="cd00082">
    <property type="entry name" value="HisKA"/>
    <property type="match status" value="1"/>
</dbReference>
<dbReference type="Pfam" id="PF00072">
    <property type="entry name" value="Response_reg"/>
    <property type="match status" value="2"/>
</dbReference>
<dbReference type="Gene3D" id="3.40.50.2300">
    <property type="match status" value="2"/>
</dbReference>
<dbReference type="InterPro" id="IPR000700">
    <property type="entry name" value="PAS-assoc_C"/>
</dbReference>
<organism evidence="14 15">
    <name type="scientific">Oceanibacterium hippocampi</name>
    <dbReference type="NCBI Taxonomy" id="745714"/>
    <lineage>
        <taxon>Bacteria</taxon>
        <taxon>Pseudomonadati</taxon>
        <taxon>Pseudomonadota</taxon>
        <taxon>Alphaproteobacteria</taxon>
        <taxon>Sneathiellales</taxon>
        <taxon>Sneathiellaceae</taxon>
        <taxon>Oceanibacterium</taxon>
    </lineage>
</organism>
<feature type="domain" description="PAC" evidence="11">
    <location>
        <begin position="803"/>
        <end position="860"/>
    </location>
</feature>
<dbReference type="InterPro" id="IPR035965">
    <property type="entry name" value="PAS-like_dom_sf"/>
</dbReference>
<dbReference type="InterPro" id="IPR000014">
    <property type="entry name" value="PAS"/>
</dbReference>
<evidence type="ECO:0000259" key="9">
    <source>
        <dbReference type="PROSITE" id="PS50109"/>
    </source>
</evidence>
<dbReference type="GO" id="GO:0005737">
    <property type="term" value="C:cytoplasm"/>
    <property type="evidence" value="ECO:0007669"/>
    <property type="project" value="InterPro"/>
</dbReference>
<dbReference type="InterPro" id="IPR011006">
    <property type="entry name" value="CheY-like_superfamily"/>
</dbReference>
<dbReference type="SMART" id="SM00138">
    <property type="entry name" value="MeTrc"/>
    <property type="match status" value="1"/>
</dbReference>
<evidence type="ECO:0000256" key="7">
    <source>
        <dbReference type="SAM" id="MobiDB-lite"/>
    </source>
</evidence>
<dbReference type="InterPro" id="IPR005467">
    <property type="entry name" value="His_kinase_dom"/>
</dbReference>
<feature type="active site" evidence="4">
    <location>
        <position position="37"/>
    </location>
</feature>
<dbReference type="SMART" id="SM00388">
    <property type="entry name" value="HisKA"/>
    <property type="match status" value="1"/>
</dbReference>
<feature type="domain" description="Histidine kinase" evidence="9">
    <location>
        <begin position="878"/>
        <end position="1091"/>
    </location>
</feature>
<dbReference type="InterPro" id="IPR000780">
    <property type="entry name" value="CheR_MeTrfase"/>
</dbReference>
<feature type="domain" description="CheR-type methyltransferase" evidence="13">
    <location>
        <begin position="235"/>
        <end position="484"/>
    </location>
</feature>
<dbReference type="PRINTS" id="PR00996">
    <property type="entry name" value="CHERMTFRASE"/>
</dbReference>
<feature type="active site" evidence="4">
    <location>
        <position position="156"/>
    </location>
</feature>
<evidence type="ECO:0000259" key="13">
    <source>
        <dbReference type="PROSITE" id="PS50123"/>
    </source>
</evidence>
<dbReference type="SUPFAM" id="SSF55785">
    <property type="entry name" value="PYP-like sensor domain (PAS domain)"/>
    <property type="match status" value="1"/>
</dbReference>
<dbReference type="CDD" id="cd00156">
    <property type="entry name" value="REC"/>
    <property type="match status" value="1"/>
</dbReference>
<feature type="domain" description="Response regulatory" evidence="10">
    <location>
        <begin position="1257"/>
        <end position="1371"/>
    </location>
</feature>
<feature type="coiled-coil region" evidence="6">
    <location>
        <begin position="660"/>
        <end position="747"/>
    </location>
</feature>
<dbReference type="Pfam" id="PF00196">
    <property type="entry name" value="GerE"/>
    <property type="match status" value="1"/>
</dbReference>
<dbReference type="Pfam" id="PF01339">
    <property type="entry name" value="CheB_methylest"/>
    <property type="match status" value="1"/>
</dbReference>
<evidence type="ECO:0000256" key="3">
    <source>
        <dbReference type="ARBA" id="ARBA00022500"/>
    </source>
</evidence>
<evidence type="ECO:0000259" key="11">
    <source>
        <dbReference type="PROSITE" id="PS50113"/>
    </source>
</evidence>
<dbReference type="GO" id="GO:0000155">
    <property type="term" value="F:phosphorelay sensor kinase activity"/>
    <property type="evidence" value="ECO:0007669"/>
    <property type="project" value="InterPro"/>
</dbReference>
<dbReference type="InterPro" id="IPR000792">
    <property type="entry name" value="Tscrpt_reg_LuxR_C"/>
</dbReference>
<keyword evidence="3 4" id="KW-0145">Chemotaxis</keyword>
<dbReference type="PROSITE" id="PS50113">
    <property type="entry name" value="PAC"/>
    <property type="match status" value="1"/>
</dbReference>
<gene>
    <name evidence="14" type="primary">fixJ</name>
    <name evidence="14" type="ORF">OCH7691_03097</name>
</gene>
<dbReference type="OrthoDB" id="5287260at2"/>
<evidence type="ECO:0000256" key="4">
    <source>
        <dbReference type="PROSITE-ProRule" id="PRU00050"/>
    </source>
</evidence>
<evidence type="ECO:0000259" key="12">
    <source>
        <dbReference type="PROSITE" id="PS50122"/>
    </source>
</evidence>
<dbReference type="SUPFAM" id="SSF47757">
    <property type="entry name" value="Chemotaxis receptor methyltransferase CheR, N-terminal domain"/>
    <property type="match status" value="1"/>
</dbReference>
<dbReference type="InterPro" id="IPR003661">
    <property type="entry name" value="HisK_dim/P_dom"/>
</dbReference>
<dbReference type="PROSITE" id="PS50109">
    <property type="entry name" value="HIS_KIN"/>
    <property type="match status" value="1"/>
</dbReference>
<dbReference type="Gene3D" id="3.30.565.10">
    <property type="entry name" value="Histidine kinase-like ATPase, C-terminal domain"/>
    <property type="match status" value="1"/>
</dbReference>
<dbReference type="Gene3D" id="3.40.50.150">
    <property type="entry name" value="Vaccinia Virus protein VP39"/>
    <property type="match status" value="1"/>
</dbReference>
<dbReference type="InterPro" id="IPR050903">
    <property type="entry name" value="Bact_Chemotaxis_MeTrfase"/>
</dbReference>
<keyword evidence="6" id="KW-0175">Coiled coil</keyword>
<protein>
    <recommendedName>
        <fullName evidence="2">histidine kinase</fullName>
        <ecNumber evidence="2">2.7.13.3</ecNumber>
    </recommendedName>
</protein>
<dbReference type="CDD" id="cd00130">
    <property type="entry name" value="PAS"/>
    <property type="match status" value="1"/>
</dbReference>
<dbReference type="GO" id="GO:0006935">
    <property type="term" value="P:chemotaxis"/>
    <property type="evidence" value="ECO:0007669"/>
    <property type="project" value="UniProtKB-UniRule"/>
</dbReference>
<dbReference type="PROSITE" id="PS50110">
    <property type="entry name" value="RESPONSE_REGULATORY"/>
    <property type="match status" value="2"/>
</dbReference>
<keyword evidence="5" id="KW-0597">Phosphoprotein</keyword>
<dbReference type="Gene3D" id="1.10.10.10">
    <property type="entry name" value="Winged helix-like DNA-binding domain superfamily/Winged helix DNA-binding domain"/>
    <property type="match status" value="1"/>
</dbReference>
<evidence type="ECO:0000313" key="14">
    <source>
        <dbReference type="EMBL" id="SLN66884.1"/>
    </source>
</evidence>
<dbReference type="SUPFAM" id="SSF47384">
    <property type="entry name" value="Homodimeric domain of signal transducing histidine kinase"/>
    <property type="match status" value="1"/>
</dbReference>
<dbReference type="InterPro" id="IPR035909">
    <property type="entry name" value="CheB_C"/>
</dbReference>
<dbReference type="InterPro" id="IPR036388">
    <property type="entry name" value="WH-like_DNA-bd_sf"/>
</dbReference>
<dbReference type="Pfam" id="PF01739">
    <property type="entry name" value="CheR"/>
    <property type="match status" value="1"/>
</dbReference>
<dbReference type="Pfam" id="PF02518">
    <property type="entry name" value="HATPase_c"/>
    <property type="match status" value="1"/>
</dbReference>
<dbReference type="EMBL" id="FWFR01000002">
    <property type="protein sequence ID" value="SLN66884.1"/>
    <property type="molecule type" value="Genomic_DNA"/>
</dbReference>
<dbReference type="Pfam" id="PF00512">
    <property type="entry name" value="HisKA"/>
    <property type="match status" value="1"/>
</dbReference>
<dbReference type="SMART" id="SM00448">
    <property type="entry name" value="REC"/>
    <property type="match status" value="2"/>
</dbReference>
<feature type="modified residue" description="4-aspartylphosphate" evidence="5">
    <location>
        <position position="1306"/>
    </location>
</feature>
<evidence type="ECO:0000256" key="1">
    <source>
        <dbReference type="ARBA" id="ARBA00000085"/>
    </source>
</evidence>
<dbReference type="EC" id="2.7.13.3" evidence="2"/>
<dbReference type="CDD" id="cd06170">
    <property type="entry name" value="LuxR_C_like"/>
    <property type="match status" value="1"/>
</dbReference>
<dbReference type="FunFam" id="3.30.565.10:FF:000049">
    <property type="entry name" value="Two-component sensor histidine kinase"/>
    <property type="match status" value="1"/>
</dbReference>
<dbReference type="SMART" id="SM00387">
    <property type="entry name" value="HATPase_c"/>
    <property type="match status" value="1"/>
</dbReference>
<dbReference type="SUPFAM" id="SSF52738">
    <property type="entry name" value="Methylesterase CheB, C-terminal domain"/>
    <property type="match status" value="1"/>
</dbReference>
<dbReference type="SUPFAM" id="SSF55874">
    <property type="entry name" value="ATPase domain of HSP90 chaperone/DNA topoisomerase II/histidine kinase"/>
    <property type="match status" value="1"/>
</dbReference>
<accession>A0A1Y5TLU5</accession>
<dbReference type="RefSeq" id="WP_085884403.1">
    <property type="nucleotide sequence ID" value="NZ_FWFR01000002.1"/>
</dbReference>
<reference evidence="14 15" key="1">
    <citation type="submission" date="2017-03" db="EMBL/GenBank/DDBJ databases">
        <authorList>
            <person name="Afonso C.L."/>
            <person name="Miller P.J."/>
            <person name="Scott M.A."/>
            <person name="Spackman E."/>
            <person name="Goraichik I."/>
            <person name="Dimitrov K.M."/>
            <person name="Suarez D.L."/>
            <person name="Swayne D.E."/>
        </authorList>
    </citation>
    <scope>NUCLEOTIDE SEQUENCE [LARGE SCALE GENOMIC DNA]</scope>
    <source>
        <strain evidence="14 15">CECT 7691</strain>
    </source>
</reference>
<dbReference type="GO" id="GO:0008757">
    <property type="term" value="F:S-adenosylmethionine-dependent methyltransferase activity"/>
    <property type="evidence" value="ECO:0007669"/>
    <property type="project" value="InterPro"/>
</dbReference>
<evidence type="ECO:0000256" key="5">
    <source>
        <dbReference type="PROSITE-ProRule" id="PRU00169"/>
    </source>
</evidence>
<dbReference type="InterPro" id="IPR036097">
    <property type="entry name" value="HisK_dim/P_sf"/>
</dbReference>